<keyword evidence="1" id="KW-0032">Aminotransferase</keyword>
<sequence length="388" mass="44296">MKYDFDTVIDRRGSFCFKYDGLKEVYGREDLIPLWIADMDFQVAPQIKAAMQKRLDHGIFGYNQRLPIYYETVINWAKKRYGYEPQEDWIMTSPGIMPAVNLAVMQLTEPGDSVLIQTPVYQPFFSAVTAHNRKLVTNSLIPENGHYEIDFEDFEKKLKEVKLFILCSPHNPVGRRWTDEELFRMGTLCRQYNVPIISDEIHGDLVYNGAGSRSIAALEGMLDNLIVCFSPAKSFNLAGLATAIIIAKNPALREPLDTMLENLHLYMGNTFGIITLTAAYRESEDWLEELICYLQGNRDFLVDYIQAELPQLKVNTPEATYLAWIDFSYLGLTDDEVQKLLIEKAGIVLEPGIKYGIEGSGFQRLNFGCPRKTLSLALERMKKAIKEL</sequence>
<accession>A0AC61QIA1</accession>
<comment type="caution">
    <text evidence="1">The sequence shown here is derived from an EMBL/GenBank/DDBJ whole genome shotgun (WGS) entry which is preliminary data.</text>
</comment>
<protein>
    <submittedName>
        <fullName evidence="1">Pyridoxal phosphate-dependent aminotransferase</fullName>
    </submittedName>
</protein>
<evidence type="ECO:0000313" key="1">
    <source>
        <dbReference type="EMBL" id="TDF72699.1"/>
    </source>
</evidence>
<gene>
    <name evidence="1" type="ORF">E0946_05635</name>
</gene>
<evidence type="ECO:0000313" key="2">
    <source>
        <dbReference type="Proteomes" id="UP000294588"/>
    </source>
</evidence>
<organism evidence="1 2">
    <name type="scientific">Candidatus Syntrophosphaera thermopropionivorans</name>
    <dbReference type="NCBI Taxonomy" id="2593015"/>
    <lineage>
        <taxon>Bacteria</taxon>
        <taxon>Pseudomonadati</taxon>
        <taxon>Candidatus Cloacimonadota</taxon>
        <taxon>Candidatus Cloacimonadia</taxon>
        <taxon>Candidatus Cloacimonadales</taxon>
        <taxon>Candidatus Cloacimonadaceae</taxon>
        <taxon>Candidatus Syntrophosphaera</taxon>
    </lineage>
</organism>
<reference evidence="1" key="1">
    <citation type="submission" date="2019-03" db="EMBL/GenBank/DDBJ databases">
        <title>Candidatus Syntrophosphaera thermopropionivorans: a novel player in syntrophic propionate oxidation during anaerobic digestion.</title>
        <authorList>
            <person name="Dyksma S."/>
        </authorList>
    </citation>
    <scope>NUCLEOTIDE SEQUENCE</scope>
    <source>
        <strain evidence="1">W5</strain>
    </source>
</reference>
<proteinExistence type="predicted"/>
<dbReference type="Proteomes" id="UP000294588">
    <property type="component" value="Unassembled WGS sequence"/>
</dbReference>
<keyword evidence="1" id="KW-0808">Transferase</keyword>
<name>A0AC61QIA1_9BACT</name>
<dbReference type="EMBL" id="SMOG01000019">
    <property type="protein sequence ID" value="TDF72699.1"/>
    <property type="molecule type" value="Genomic_DNA"/>
</dbReference>
<keyword evidence="2" id="KW-1185">Reference proteome</keyword>